<dbReference type="EMBL" id="CAJOBH010002429">
    <property type="protein sequence ID" value="CAF3906192.1"/>
    <property type="molecule type" value="Genomic_DNA"/>
</dbReference>
<organism evidence="5 9">
    <name type="scientific">Rotaria magnacalcarata</name>
    <dbReference type="NCBI Taxonomy" id="392030"/>
    <lineage>
        <taxon>Eukaryota</taxon>
        <taxon>Metazoa</taxon>
        <taxon>Spiralia</taxon>
        <taxon>Gnathifera</taxon>
        <taxon>Rotifera</taxon>
        <taxon>Eurotatoria</taxon>
        <taxon>Bdelloidea</taxon>
        <taxon>Philodinida</taxon>
        <taxon>Philodinidae</taxon>
        <taxon>Rotaria</taxon>
    </lineage>
</organism>
<keyword evidence="4" id="KW-0802">TPR repeat</keyword>
<evidence type="ECO:0000256" key="1">
    <source>
        <dbReference type="ARBA" id="ARBA00005857"/>
    </source>
</evidence>
<reference evidence="5" key="1">
    <citation type="submission" date="2021-02" db="EMBL/GenBank/DDBJ databases">
        <authorList>
            <person name="Nowell W R."/>
        </authorList>
    </citation>
    <scope>NUCLEOTIDE SEQUENCE</scope>
</reference>
<dbReference type="EMBL" id="CAJNOW010019853">
    <property type="protein sequence ID" value="CAF1675486.1"/>
    <property type="molecule type" value="Genomic_DNA"/>
</dbReference>
<gene>
    <name evidence="8" type="ORF">BYL167_LOCUS8733</name>
    <name evidence="5" type="ORF">CJN711_LOCUS28376</name>
    <name evidence="6" type="ORF">KQP761_LOCUS35260</name>
    <name evidence="7" type="ORF">MBJ925_LOCUS12395</name>
</gene>
<dbReference type="CDD" id="cd05804">
    <property type="entry name" value="StaR_like"/>
    <property type="match status" value="1"/>
</dbReference>
<evidence type="ECO:0000313" key="5">
    <source>
        <dbReference type="EMBL" id="CAF1520709.1"/>
    </source>
</evidence>
<keyword evidence="3" id="KW-0677">Repeat</keyword>
<evidence type="ECO:0000256" key="4">
    <source>
        <dbReference type="ARBA" id="ARBA00022803"/>
    </source>
</evidence>
<dbReference type="Proteomes" id="UP000681967">
    <property type="component" value="Unassembled WGS sequence"/>
</dbReference>
<evidence type="ECO:0000313" key="9">
    <source>
        <dbReference type="Proteomes" id="UP000663855"/>
    </source>
</evidence>
<name>A0A815UJH0_9BILA</name>
<evidence type="ECO:0000256" key="3">
    <source>
        <dbReference type="ARBA" id="ARBA00022737"/>
    </source>
</evidence>
<dbReference type="PANTHER" id="PTHR16263:SF4">
    <property type="entry name" value="TETRATRICOPEPTIDE REPEAT PROTEIN 38"/>
    <property type="match status" value="1"/>
</dbReference>
<dbReference type="PANTHER" id="PTHR16263">
    <property type="entry name" value="TETRATRICOPEPTIDE REPEAT PROTEIN 38"/>
    <property type="match status" value="1"/>
</dbReference>
<dbReference type="OrthoDB" id="1427555at2759"/>
<dbReference type="Proteomes" id="UP000663855">
    <property type="component" value="Unassembled WGS sequence"/>
</dbReference>
<accession>A0A815UJH0</accession>
<proteinExistence type="inferred from homology"/>
<dbReference type="EMBL" id="CAJNRE010005632">
    <property type="protein sequence ID" value="CAF2047469.1"/>
    <property type="molecule type" value="Genomic_DNA"/>
</dbReference>
<dbReference type="InterPro" id="IPR033891">
    <property type="entry name" value="TTC38"/>
</dbReference>
<sequence>MPFREHWRDVKTLHDDGIPIDTASNETAKLFDATLTQYTGWYNDNQLGGIETCLSRLLSSDPTCIASRILATGLDILSTAYPASSLHSKTVTSLGNTTSSNEYINLHTQALIEWSLGKFSNAADTWEQILVLYPFDMMAIKFASDNYFYIGDREMIRDSIARVLPIWETSSNRPLKSYLYGMYAFGLGETNMIERAEKEARFALEMNPHDAWATHALAHAIEYAGETSKGIDILKETYQDWTTCDLIKPHIDWHWALYEIEQGNREIAEDILVNHLLNKAGDLSMLDFVDIAALIYRLKLAGQNSSTIYSSDRLKKFINDHLHDHLLLFNDLHIYFILDDYVDLDNRNDFIRILRDSYDTSDFDSGPVFRQVGNYLFQAIDQFKEKKYSEVFEVLYPIRNKIYQIGGSNAQRDLFYLLLIHSGVYSHNNQHQQLAKRLIHERCLMRNKTKSKMMENYANTILND</sequence>
<dbReference type="SUPFAM" id="SSF48452">
    <property type="entry name" value="TPR-like"/>
    <property type="match status" value="1"/>
</dbReference>
<dbReference type="EMBL" id="CAJNOV010013422">
    <property type="protein sequence ID" value="CAF1520709.1"/>
    <property type="molecule type" value="Genomic_DNA"/>
</dbReference>
<protein>
    <recommendedName>
        <fullName evidence="2">Tetratricopeptide repeat protein 38</fullName>
    </recommendedName>
</protein>
<dbReference type="Proteomes" id="UP000663834">
    <property type="component" value="Unassembled WGS sequence"/>
</dbReference>
<dbReference type="InterPro" id="IPR011990">
    <property type="entry name" value="TPR-like_helical_dom_sf"/>
</dbReference>
<evidence type="ECO:0000313" key="8">
    <source>
        <dbReference type="EMBL" id="CAF3906192.1"/>
    </source>
</evidence>
<evidence type="ECO:0000256" key="2">
    <source>
        <dbReference type="ARBA" id="ARBA00019992"/>
    </source>
</evidence>
<dbReference type="AlphaFoldDB" id="A0A815UJH0"/>
<comment type="similarity">
    <text evidence="1">Belongs to the TTC38 family.</text>
</comment>
<dbReference type="Proteomes" id="UP000663824">
    <property type="component" value="Unassembled WGS sequence"/>
</dbReference>
<evidence type="ECO:0000313" key="7">
    <source>
        <dbReference type="EMBL" id="CAF2047469.1"/>
    </source>
</evidence>
<dbReference type="Gene3D" id="1.25.40.10">
    <property type="entry name" value="Tetratricopeptide repeat domain"/>
    <property type="match status" value="1"/>
</dbReference>
<comment type="caution">
    <text evidence="5">The sequence shown here is derived from an EMBL/GenBank/DDBJ whole genome shotgun (WGS) entry which is preliminary data.</text>
</comment>
<evidence type="ECO:0000313" key="6">
    <source>
        <dbReference type="EMBL" id="CAF1675486.1"/>
    </source>
</evidence>